<comment type="similarity">
    <text evidence="3">In the N-terminal section; belongs to the purine/pyrimidine phosphoribosyltransferase family.</text>
</comment>
<feature type="binding site" evidence="19">
    <location>
        <position position="297"/>
    </location>
    <ligand>
        <name>substrate</name>
    </ligand>
</feature>
<dbReference type="PROSITE" id="PS00156">
    <property type="entry name" value="OMPDECASE"/>
    <property type="match status" value="1"/>
</dbReference>
<protein>
    <recommendedName>
        <fullName evidence="7">Uridine 5'-monophosphate synthase</fullName>
        <ecNumber evidence="5">2.4.2.10</ecNumber>
        <ecNumber evidence="6">4.1.1.23</ecNumber>
    </recommendedName>
</protein>
<dbReference type="GO" id="GO:0044205">
    <property type="term" value="P:'de novo' UMP biosynthetic process"/>
    <property type="evidence" value="ECO:0007669"/>
    <property type="project" value="UniProtKB-UniPathway"/>
</dbReference>
<proteinExistence type="inferred from homology"/>
<accession>A0A1S3HAV0</accession>
<reference evidence="22 23" key="1">
    <citation type="submission" date="2025-04" db="UniProtKB">
        <authorList>
            <consortium name="RefSeq"/>
        </authorList>
    </citation>
    <scope>IDENTIFICATION</scope>
    <source>
        <tissue evidence="22 23">Gonads</tissue>
    </source>
</reference>
<dbReference type="InterPro" id="IPR013785">
    <property type="entry name" value="Aldolase_TIM"/>
</dbReference>
<dbReference type="STRING" id="7574.A0A1S3HAV0"/>
<gene>
    <name evidence="22 23 24" type="primary">LOC106153263</name>
</gene>
<dbReference type="RefSeq" id="XP_013382581.1">
    <property type="nucleotide sequence ID" value="XM_013527127.1"/>
</dbReference>
<evidence type="ECO:0000256" key="8">
    <source>
        <dbReference type="ARBA" id="ARBA00022676"/>
    </source>
</evidence>
<sequence>MIDIEAACLPVGMGSATNLNDLVLKLFEIGAVKFGNFTLKSGIQSPVYFDLRVIISYPDLMIDVSEHLYQASKTGSTYQSVCGVPYTALPLATCISTAHKFPMLIRRKEAKDYGTKKIIEGHYKPGDVCLVVEDVVTSGSSVLETVLSLQQEEINVTDAVVLVDREQGGKDMLKTKGIKLHSVCTITQILEVLGNMGKLEQDVINRTKQFIHDNRFNPNGNVKRSPEDEGGDRSIKRVKRVLTYGDRAKLCSHSVAKFLFTTMEDKQTNLALSADVTTGAELLRLADAVGPHICILKTHIDIISDFKPDLVHDLSHLAEKHGFLIFEDRKFADIGNTVKHQYSSGVYRISDWSHIINAHALPGPGIVQGLKEVGLVKDRACLLIAEMSSKGNLATGDYAKATLKMAEEHDDFVIGFITQSKLSNDPNWVHITPGVKLTRGKDSLGQQYLTPREVICDKECDIIIVGRGITEAEDSVVAAKAFQEAGYNAYLERMQKT</sequence>
<dbReference type="InterPro" id="IPR023031">
    <property type="entry name" value="OPRT"/>
</dbReference>
<evidence type="ECO:0000313" key="23">
    <source>
        <dbReference type="RefSeq" id="XP_013382582.1"/>
    </source>
</evidence>
<dbReference type="RefSeq" id="XP_013382582.1">
    <property type="nucleotide sequence ID" value="XM_013527128.1"/>
</dbReference>
<comment type="catalytic activity">
    <reaction evidence="15">
        <text>orotidine 5'-phosphate + diphosphate = orotate + 5-phospho-alpha-D-ribose 1-diphosphate</text>
        <dbReference type="Rhea" id="RHEA:10380"/>
        <dbReference type="ChEBI" id="CHEBI:30839"/>
        <dbReference type="ChEBI" id="CHEBI:33019"/>
        <dbReference type="ChEBI" id="CHEBI:57538"/>
        <dbReference type="ChEBI" id="CHEBI:58017"/>
        <dbReference type="EC" id="2.4.2.10"/>
    </reaction>
    <physiologicalReaction direction="right-to-left" evidence="15">
        <dbReference type="Rhea" id="RHEA:10382"/>
    </physiologicalReaction>
</comment>
<evidence type="ECO:0000313" key="22">
    <source>
        <dbReference type="RefSeq" id="XP_013382581.1"/>
    </source>
</evidence>
<dbReference type="InterPro" id="IPR000836">
    <property type="entry name" value="PRTase_dom"/>
</dbReference>
<evidence type="ECO:0000256" key="19">
    <source>
        <dbReference type="PIRSR" id="PIRSR614732-2"/>
    </source>
</evidence>
<dbReference type="Gene3D" id="3.20.20.70">
    <property type="entry name" value="Aldolase class I"/>
    <property type="match status" value="1"/>
</dbReference>
<dbReference type="GO" id="GO:0004588">
    <property type="term" value="F:orotate phosphoribosyltransferase activity"/>
    <property type="evidence" value="ECO:0007669"/>
    <property type="project" value="UniProtKB-EC"/>
</dbReference>
<feature type="binding site" evidence="19">
    <location>
        <position position="275"/>
    </location>
    <ligand>
        <name>substrate</name>
    </ligand>
</feature>
<dbReference type="EC" id="2.4.2.10" evidence="5"/>
<dbReference type="InterPro" id="IPR018089">
    <property type="entry name" value="OMPdecase_AS"/>
</dbReference>
<dbReference type="PANTHER" id="PTHR19278">
    <property type="entry name" value="OROTATE PHOSPHORIBOSYLTRANSFERASE"/>
    <property type="match status" value="1"/>
</dbReference>
<dbReference type="GeneID" id="106153263"/>
<dbReference type="InterPro" id="IPR011060">
    <property type="entry name" value="RibuloseP-bd_barrel"/>
</dbReference>
<feature type="binding site" evidence="19">
    <location>
        <position position="467"/>
    </location>
    <ligand>
        <name>substrate</name>
    </ligand>
</feature>
<dbReference type="FunFam" id="3.40.50.2020:FF:000025">
    <property type="entry name" value="Uridine monophosphate synthetase"/>
    <property type="match status" value="1"/>
</dbReference>
<evidence type="ECO:0000256" key="10">
    <source>
        <dbReference type="ARBA" id="ARBA00022793"/>
    </source>
</evidence>
<dbReference type="HAMAP" id="MF_01208">
    <property type="entry name" value="PyrE"/>
    <property type="match status" value="1"/>
</dbReference>
<dbReference type="GO" id="GO:0004590">
    <property type="term" value="F:orotidine-5'-phosphate decarboxylase activity"/>
    <property type="evidence" value="ECO:0007669"/>
    <property type="project" value="UniProtKB-EC"/>
</dbReference>
<feature type="active site" description="For OMPdecase activity" evidence="18">
    <location>
        <position position="328"/>
    </location>
</feature>
<evidence type="ECO:0000256" key="13">
    <source>
        <dbReference type="ARBA" id="ARBA00023268"/>
    </source>
</evidence>
<organism evidence="21 22">
    <name type="scientific">Lingula anatina</name>
    <name type="common">Brachiopod</name>
    <name type="synonym">Lingula unguis</name>
    <dbReference type="NCBI Taxonomy" id="7574"/>
    <lineage>
        <taxon>Eukaryota</taxon>
        <taxon>Metazoa</taxon>
        <taxon>Spiralia</taxon>
        <taxon>Lophotrochozoa</taxon>
        <taxon>Brachiopoda</taxon>
        <taxon>Linguliformea</taxon>
        <taxon>Lingulata</taxon>
        <taxon>Lingulida</taxon>
        <taxon>Linguloidea</taxon>
        <taxon>Lingulidae</taxon>
        <taxon>Lingula</taxon>
    </lineage>
</organism>
<dbReference type="PANTHER" id="PTHR19278:SF9">
    <property type="entry name" value="URIDINE 5'-MONOPHOSPHATE SYNTHASE"/>
    <property type="match status" value="1"/>
</dbReference>
<dbReference type="NCBIfam" id="TIGR01740">
    <property type="entry name" value="pyrF"/>
    <property type="match status" value="1"/>
</dbReference>
<evidence type="ECO:0000256" key="6">
    <source>
        <dbReference type="ARBA" id="ARBA00012321"/>
    </source>
</evidence>
<comment type="similarity">
    <text evidence="4">In the C-terminal section; belongs to the OMP decarboxylase family.</text>
</comment>
<feature type="active site" description="For OMPdecase activity" evidence="18">
    <location>
        <position position="330"/>
    </location>
</feature>
<evidence type="ECO:0000256" key="5">
    <source>
        <dbReference type="ARBA" id="ARBA00011971"/>
    </source>
</evidence>
<dbReference type="FunFam" id="3.20.20.70:FF:000092">
    <property type="entry name" value="Uridine monophosphate synthetase"/>
    <property type="match status" value="1"/>
</dbReference>
<dbReference type="NCBIfam" id="NF010382">
    <property type="entry name" value="PRK13809.1"/>
    <property type="match status" value="1"/>
</dbReference>
<dbReference type="CDD" id="cd06223">
    <property type="entry name" value="PRTases_typeI"/>
    <property type="match status" value="1"/>
</dbReference>
<keyword evidence="21" id="KW-1185">Reference proteome</keyword>
<feature type="binding site" evidence="19">
    <location>
        <position position="446"/>
    </location>
    <ligand>
        <name>substrate</name>
    </ligand>
</feature>
<dbReference type="KEGG" id="lak:106153263"/>
<keyword evidence="10" id="KW-0210">Decarboxylase</keyword>
<dbReference type="GO" id="GO:0006207">
    <property type="term" value="P:'de novo' pyrimidine nucleobase biosynthetic process"/>
    <property type="evidence" value="ECO:0007669"/>
    <property type="project" value="InterPro"/>
</dbReference>
<comment type="pathway">
    <text evidence="1">Pyrimidine metabolism; UMP biosynthesis via de novo pathway; UMP from orotate: step 2/2.</text>
</comment>
<comment type="catalytic activity">
    <reaction evidence="14">
        <text>orotidine 5'-phosphate + H(+) = UMP + CO2</text>
        <dbReference type="Rhea" id="RHEA:11596"/>
        <dbReference type="ChEBI" id="CHEBI:15378"/>
        <dbReference type="ChEBI" id="CHEBI:16526"/>
        <dbReference type="ChEBI" id="CHEBI:57538"/>
        <dbReference type="ChEBI" id="CHEBI:57865"/>
        <dbReference type="EC" id="4.1.1.23"/>
    </reaction>
    <physiologicalReaction direction="left-to-right" evidence="14">
        <dbReference type="Rhea" id="RHEA:11597"/>
    </physiologicalReaction>
</comment>
<dbReference type="AlphaFoldDB" id="A0A1S3HAV0"/>
<dbReference type="RefSeq" id="XP_023929903.1">
    <property type="nucleotide sequence ID" value="XM_024074135.1"/>
</dbReference>
<dbReference type="Proteomes" id="UP000085678">
    <property type="component" value="Unplaced"/>
</dbReference>
<dbReference type="InterPro" id="IPR029057">
    <property type="entry name" value="PRTase-like"/>
</dbReference>
<evidence type="ECO:0000256" key="17">
    <source>
        <dbReference type="ARBA" id="ARBA00063898"/>
    </source>
</evidence>
<evidence type="ECO:0000313" key="21">
    <source>
        <dbReference type="Proteomes" id="UP000085678"/>
    </source>
</evidence>
<evidence type="ECO:0000256" key="11">
    <source>
        <dbReference type="ARBA" id="ARBA00022975"/>
    </source>
</evidence>
<evidence type="ECO:0000256" key="2">
    <source>
        <dbReference type="ARBA" id="ARBA00004889"/>
    </source>
</evidence>
<keyword evidence="9" id="KW-0808">Transferase</keyword>
<comment type="function">
    <text evidence="16">Bifunctional enzyme catalyzing the last two steps of de novo pyrimidine biosynthesis, orotate phosphoribosyltransferase (OPRT), which converts orotate to orotidine-5'-monophosphate (OMP), and orotidine-5'-monophosphate decarboxylase (ODC), the terminal enzymatic reaction that decarboxylates OMP to uridine monophosphate (UMP).</text>
</comment>
<dbReference type="Gene3D" id="3.40.50.2020">
    <property type="match status" value="1"/>
</dbReference>
<name>A0A1S3HAV0_LINAN</name>
<feature type="binding site" evidence="19">
    <location>
        <position position="388"/>
    </location>
    <ligand>
        <name>substrate</name>
    </ligand>
</feature>
<evidence type="ECO:0000313" key="24">
    <source>
        <dbReference type="RefSeq" id="XP_023929903.1"/>
    </source>
</evidence>
<keyword evidence="11" id="KW-0665">Pyrimidine biosynthesis</keyword>
<dbReference type="EC" id="4.1.1.23" evidence="6"/>
<evidence type="ECO:0000256" key="12">
    <source>
        <dbReference type="ARBA" id="ARBA00023239"/>
    </source>
</evidence>
<evidence type="ECO:0000256" key="1">
    <source>
        <dbReference type="ARBA" id="ARBA00004861"/>
    </source>
</evidence>
<evidence type="ECO:0000256" key="4">
    <source>
        <dbReference type="ARBA" id="ARBA00009769"/>
    </source>
</evidence>
<feature type="domain" description="Orotidine 5'-phosphate decarboxylase" evidence="20">
    <location>
        <begin position="269"/>
        <end position="482"/>
    </location>
</feature>
<evidence type="ECO:0000256" key="18">
    <source>
        <dbReference type="PIRSR" id="PIRSR614732-1"/>
    </source>
</evidence>
<keyword evidence="12" id="KW-0456">Lyase</keyword>
<dbReference type="SUPFAM" id="SSF51366">
    <property type="entry name" value="Ribulose-phoshate binding barrel"/>
    <property type="match status" value="1"/>
</dbReference>
<dbReference type="NCBIfam" id="TIGR00336">
    <property type="entry name" value="pyrE"/>
    <property type="match status" value="1"/>
</dbReference>
<feature type="active site" description="For OMPdecase activity" evidence="18">
    <location>
        <position position="333"/>
    </location>
</feature>
<dbReference type="InterPro" id="IPR001754">
    <property type="entry name" value="OMPdeCOase_dom"/>
</dbReference>
<dbReference type="InterPro" id="IPR014732">
    <property type="entry name" value="OMPdecase"/>
</dbReference>
<evidence type="ECO:0000259" key="20">
    <source>
        <dbReference type="SMART" id="SM00934"/>
    </source>
</evidence>
<dbReference type="SMART" id="SM00934">
    <property type="entry name" value="OMPdecase"/>
    <property type="match status" value="1"/>
</dbReference>
<dbReference type="InterPro" id="IPR004467">
    <property type="entry name" value="Or_phspho_trans_dom"/>
</dbReference>
<comment type="pathway">
    <text evidence="2">Pyrimidine metabolism; UMP biosynthesis via de novo pathway; UMP from orotate: step 1/2.</text>
</comment>
<dbReference type="CDD" id="cd04725">
    <property type="entry name" value="OMP_decarboxylase_like"/>
    <property type="match status" value="1"/>
</dbReference>
<evidence type="ECO:0000256" key="7">
    <source>
        <dbReference type="ARBA" id="ARBA00015047"/>
    </source>
</evidence>
<dbReference type="SUPFAM" id="SSF53271">
    <property type="entry name" value="PRTase-like"/>
    <property type="match status" value="1"/>
</dbReference>
<evidence type="ECO:0000256" key="9">
    <source>
        <dbReference type="ARBA" id="ARBA00022679"/>
    </source>
</evidence>
<dbReference type="UniPathway" id="UPA00070">
    <property type="reaction ID" value="UER00119"/>
</dbReference>
<keyword evidence="8" id="KW-0328">Glycosyltransferase</keyword>
<dbReference type="OrthoDB" id="10263753at2759"/>
<evidence type="ECO:0000256" key="16">
    <source>
        <dbReference type="ARBA" id="ARBA00060327"/>
    </source>
</evidence>
<feature type="binding site" evidence="19">
    <location>
        <position position="466"/>
    </location>
    <ligand>
        <name>substrate</name>
    </ligand>
</feature>
<evidence type="ECO:0000256" key="15">
    <source>
        <dbReference type="ARBA" id="ARBA00051700"/>
    </source>
</evidence>
<comment type="subunit">
    <text evidence="17">Homodimer; dimerization is required for enzymatic activity.</text>
</comment>
<evidence type="ECO:0000256" key="14">
    <source>
        <dbReference type="ARBA" id="ARBA00051583"/>
    </source>
</evidence>
<evidence type="ECO:0000256" key="3">
    <source>
        <dbReference type="ARBA" id="ARBA00006221"/>
    </source>
</evidence>
<keyword evidence="13" id="KW-0511">Multifunctional enzyme</keyword>
<dbReference type="Pfam" id="PF00215">
    <property type="entry name" value="OMPdecase"/>
    <property type="match status" value="1"/>
</dbReference>